<organism evidence="2 3">
    <name type="scientific">Tulasnella calospora MUT 4182</name>
    <dbReference type="NCBI Taxonomy" id="1051891"/>
    <lineage>
        <taxon>Eukaryota</taxon>
        <taxon>Fungi</taxon>
        <taxon>Dikarya</taxon>
        <taxon>Basidiomycota</taxon>
        <taxon>Agaricomycotina</taxon>
        <taxon>Agaricomycetes</taxon>
        <taxon>Cantharellales</taxon>
        <taxon>Tulasnellaceae</taxon>
        <taxon>Tulasnella</taxon>
    </lineage>
</organism>
<name>A0A0C3QAW0_9AGAM</name>
<evidence type="ECO:0000313" key="2">
    <source>
        <dbReference type="EMBL" id="KIO27495.1"/>
    </source>
</evidence>
<reference evidence="2 3" key="1">
    <citation type="submission" date="2014-04" db="EMBL/GenBank/DDBJ databases">
        <authorList>
            <consortium name="DOE Joint Genome Institute"/>
            <person name="Kuo A."/>
            <person name="Girlanda M."/>
            <person name="Perotto S."/>
            <person name="Kohler A."/>
            <person name="Nagy L.G."/>
            <person name="Floudas D."/>
            <person name="Copeland A."/>
            <person name="Barry K.W."/>
            <person name="Cichocki N."/>
            <person name="Veneault-Fourrey C."/>
            <person name="LaButti K."/>
            <person name="Lindquist E.A."/>
            <person name="Lipzen A."/>
            <person name="Lundell T."/>
            <person name="Morin E."/>
            <person name="Murat C."/>
            <person name="Sun H."/>
            <person name="Tunlid A."/>
            <person name="Henrissat B."/>
            <person name="Grigoriev I.V."/>
            <person name="Hibbett D.S."/>
            <person name="Martin F."/>
            <person name="Nordberg H.P."/>
            <person name="Cantor M.N."/>
            <person name="Hua S.X."/>
        </authorList>
    </citation>
    <scope>NUCLEOTIDE SEQUENCE [LARGE SCALE GENOMIC DNA]</scope>
    <source>
        <strain evidence="2 3">MUT 4182</strain>
    </source>
</reference>
<sequence>MLTRVTTTPLPIPVERQAELINGVVQSSAGVKYARVAQIPSGNLSAKIEKDGPLGCSSVESHLKTARKKWCREECQERGRGDEEGLRLLQNPEAGDLTEAKSDTLIYRGTIPTVESFRILPRGTEDVNRRVPQGDDFQQHRGIVWWWKGMFGSTCEAAGFVPNLLQSGISNSDSSGVLPSTPEGNLYLTP</sequence>
<dbReference type="EMBL" id="KN823008">
    <property type="protein sequence ID" value="KIO27495.1"/>
    <property type="molecule type" value="Genomic_DNA"/>
</dbReference>
<keyword evidence="3" id="KW-1185">Reference proteome</keyword>
<feature type="region of interest" description="Disordered" evidence="1">
    <location>
        <begin position="171"/>
        <end position="190"/>
    </location>
</feature>
<protein>
    <submittedName>
        <fullName evidence="2">Uncharacterized protein</fullName>
    </submittedName>
</protein>
<proteinExistence type="predicted"/>
<evidence type="ECO:0000313" key="3">
    <source>
        <dbReference type="Proteomes" id="UP000054248"/>
    </source>
</evidence>
<dbReference type="AlphaFoldDB" id="A0A0C3QAW0"/>
<reference evidence="3" key="2">
    <citation type="submission" date="2015-01" db="EMBL/GenBank/DDBJ databases">
        <title>Evolutionary Origins and Diversification of the Mycorrhizal Mutualists.</title>
        <authorList>
            <consortium name="DOE Joint Genome Institute"/>
            <consortium name="Mycorrhizal Genomics Consortium"/>
            <person name="Kohler A."/>
            <person name="Kuo A."/>
            <person name="Nagy L.G."/>
            <person name="Floudas D."/>
            <person name="Copeland A."/>
            <person name="Barry K.W."/>
            <person name="Cichocki N."/>
            <person name="Veneault-Fourrey C."/>
            <person name="LaButti K."/>
            <person name="Lindquist E.A."/>
            <person name="Lipzen A."/>
            <person name="Lundell T."/>
            <person name="Morin E."/>
            <person name="Murat C."/>
            <person name="Riley R."/>
            <person name="Ohm R."/>
            <person name="Sun H."/>
            <person name="Tunlid A."/>
            <person name="Henrissat B."/>
            <person name="Grigoriev I.V."/>
            <person name="Hibbett D.S."/>
            <person name="Martin F."/>
        </authorList>
    </citation>
    <scope>NUCLEOTIDE SEQUENCE [LARGE SCALE GENOMIC DNA]</scope>
    <source>
        <strain evidence="3">MUT 4182</strain>
    </source>
</reference>
<dbReference type="HOGENOM" id="CLU_1428975_0_0_1"/>
<gene>
    <name evidence="2" type="ORF">M407DRAFT_7276</name>
</gene>
<evidence type="ECO:0000256" key="1">
    <source>
        <dbReference type="SAM" id="MobiDB-lite"/>
    </source>
</evidence>
<dbReference type="Proteomes" id="UP000054248">
    <property type="component" value="Unassembled WGS sequence"/>
</dbReference>
<accession>A0A0C3QAW0</accession>